<sequence>MANSAFSFGDLSGPSAAANSLSSHFSADPEIWSNLKQAIATSSGFQRWQLEGKTDENLDALSLDHRVQRYLRETLETLAY</sequence>
<comment type="caution">
    <text evidence="1">The sequence shown here is derived from an EMBL/GenBank/DDBJ whole genome shotgun (WGS) entry which is preliminary data.</text>
</comment>
<proteinExistence type="predicted"/>
<evidence type="ECO:0000313" key="1">
    <source>
        <dbReference type="EMBL" id="MEP0816700.1"/>
    </source>
</evidence>
<organism evidence="1 2">
    <name type="scientific">Trichocoleus desertorum GB2-A4</name>
    <dbReference type="NCBI Taxonomy" id="2933944"/>
    <lineage>
        <taxon>Bacteria</taxon>
        <taxon>Bacillati</taxon>
        <taxon>Cyanobacteriota</taxon>
        <taxon>Cyanophyceae</taxon>
        <taxon>Leptolyngbyales</taxon>
        <taxon>Trichocoleusaceae</taxon>
        <taxon>Trichocoleus</taxon>
    </lineage>
</organism>
<dbReference type="RefSeq" id="WP_190434392.1">
    <property type="nucleotide sequence ID" value="NZ_JAMPKM010000002.1"/>
</dbReference>
<gene>
    <name evidence="1" type="ORF">NC998_06290</name>
</gene>
<reference evidence="1 2" key="1">
    <citation type="submission" date="2022-04" db="EMBL/GenBank/DDBJ databases">
        <title>Positive selection, recombination, and allopatry shape intraspecific diversity of widespread and dominant cyanobacteria.</title>
        <authorList>
            <person name="Wei J."/>
            <person name="Shu W."/>
            <person name="Hu C."/>
        </authorList>
    </citation>
    <scope>NUCLEOTIDE SEQUENCE [LARGE SCALE GENOMIC DNA]</scope>
    <source>
        <strain evidence="1 2">GB2-A4</strain>
    </source>
</reference>
<keyword evidence="2" id="KW-1185">Reference proteome</keyword>
<accession>A0ABV0J4J2</accession>
<protein>
    <submittedName>
        <fullName evidence="1">Uncharacterized protein</fullName>
    </submittedName>
</protein>
<evidence type="ECO:0000313" key="2">
    <source>
        <dbReference type="Proteomes" id="UP001464891"/>
    </source>
</evidence>
<name>A0ABV0J4J2_9CYAN</name>
<dbReference type="EMBL" id="JAMPKM010000002">
    <property type="protein sequence ID" value="MEP0816700.1"/>
    <property type="molecule type" value="Genomic_DNA"/>
</dbReference>
<dbReference type="Proteomes" id="UP001464891">
    <property type="component" value="Unassembled WGS sequence"/>
</dbReference>